<feature type="signal peptide" evidence="1">
    <location>
        <begin position="1"/>
        <end position="17"/>
    </location>
</feature>
<dbReference type="AlphaFoldDB" id="A0AAN7SCU8"/>
<organism evidence="2 3">
    <name type="scientific">Mycteria americana</name>
    <name type="common">Wood stork</name>
    <dbReference type="NCBI Taxonomy" id="33587"/>
    <lineage>
        <taxon>Eukaryota</taxon>
        <taxon>Metazoa</taxon>
        <taxon>Chordata</taxon>
        <taxon>Craniata</taxon>
        <taxon>Vertebrata</taxon>
        <taxon>Euteleostomi</taxon>
        <taxon>Archelosauria</taxon>
        <taxon>Archosauria</taxon>
        <taxon>Dinosauria</taxon>
        <taxon>Saurischia</taxon>
        <taxon>Theropoda</taxon>
        <taxon>Coelurosauria</taxon>
        <taxon>Aves</taxon>
        <taxon>Neognathae</taxon>
        <taxon>Neoaves</taxon>
        <taxon>Aequornithes</taxon>
        <taxon>Ciconiiformes</taxon>
        <taxon>Ciconiidae</taxon>
        <taxon>Mycteria</taxon>
    </lineage>
</organism>
<evidence type="ECO:0000313" key="3">
    <source>
        <dbReference type="Proteomes" id="UP001333110"/>
    </source>
</evidence>
<proteinExistence type="predicted"/>
<gene>
    <name evidence="2" type="ORF">QYF61_005278</name>
</gene>
<keyword evidence="1" id="KW-0732">Signal</keyword>
<dbReference type="EMBL" id="JAUNZN010000002">
    <property type="protein sequence ID" value="KAK4826126.1"/>
    <property type="molecule type" value="Genomic_DNA"/>
</dbReference>
<reference evidence="2 3" key="1">
    <citation type="journal article" date="2023" name="J. Hered.">
        <title>Chromosome-level genome of the wood stork (Mycteria americana) provides insight into avian chromosome evolution.</title>
        <authorList>
            <person name="Flamio R. Jr."/>
            <person name="Ramstad K.M."/>
        </authorList>
    </citation>
    <scope>NUCLEOTIDE SEQUENCE [LARGE SCALE GENOMIC DNA]</scope>
    <source>
        <strain evidence="2">JAX WOST 10</strain>
    </source>
</reference>
<evidence type="ECO:0000256" key="1">
    <source>
        <dbReference type="SAM" id="SignalP"/>
    </source>
</evidence>
<evidence type="ECO:0000313" key="2">
    <source>
        <dbReference type="EMBL" id="KAK4826126.1"/>
    </source>
</evidence>
<protein>
    <submittedName>
        <fullName evidence="2">Uncharacterized protein</fullName>
    </submittedName>
</protein>
<feature type="chain" id="PRO_5042970735" evidence="1">
    <location>
        <begin position="18"/>
        <end position="184"/>
    </location>
</feature>
<keyword evidence="3" id="KW-1185">Reference proteome</keyword>
<accession>A0AAN7SCU8</accession>
<comment type="caution">
    <text evidence="2">The sequence shown here is derived from an EMBL/GenBank/DDBJ whole genome shotgun (WGS) entry which is preliminary data.</text>
</comment>
<name>A0AAN7SCU8_MYCAM</name>
<sequence>MGLVFIMLLSLPSNVGPSHRLQFFKNCSSMGPLHGVQSFRNGLFQCRSPTGHSSCQKTCSWLGSSPWATGLQEPDPVWALHKLQLPSGHVHLLQHGVFRRLQRSAKSCTWVGTDPGTHTCWWLTSWRAALQKSPKGPGGYQPDHEPATCPYPKEGQWYPGLHRRSVASRLREVILPLYSALVQS</sequence>
<dbReference type="Proteomes" id="UP001333110">
    <property type="component" value="Unassembled WGS sequence"/>
</dbReference>